<accession>A0A016T2A7</accession>
<reference evidence="2" key="1">
    <citation type="journal article" date="2015" name="Nat. Genet.">
        <title>The genome and transcriptome of the zoonotic hookworm Ancylostoma ceylanicum identify infection-specific gene families.</title>
        <authorList>
            <person name="Schwarz E.M."/>
            <person name="Hu Y."/>
            <person name="Antoshechkin I."/>
            <person name="Miller M.M."/>
            <person name="Sternberg P.W."/>
            <person name="Aroian R.V."/>
        </authorList>
    </citation>
    <scope>NUCLEOTIDE SEQUENCE</scope>
    <source>
        <strain evidence="2">HY135</strain>
    </source>
</reference>
<gene>
    <name evidence="1" type="primary">Acey_s0143.g2387</name>
    <name evidence="1" type="ORF">Y032_0143g2387</name>
</gene>
<evidence type="ECO:0000313" key="2">
    <source>
        <dbReference type="Proteomes" id="UP000024635"/>
    </source>
</evidence>
<keyword evidence="2" id="KW-1185">Reference proteome</keyword>
<comment type="caution">
    <text evidence="1">The sequence shown here is derived from an EMBL/GenBank/DDBJ whole genome shotgun (WGS) entry which is preliminary data.</text>
</comment>
<evidence type="ECO:0000313" key="1">
    <source>
        <dbReference type="EMBL" id="EYB97098.1"/>
    </source>
</evidence>
<name>A0A016T2A7_9BILA</name>
<protein>
    <submittedName>
        <fullName evidence="1">Uncharacterized protein</fullName>
    </submittedName>
</protein>
<dbReference type="Proteomes" id="UP000024635">
    <property type="component" value="Unassembled WGS sequence"/>
</dbReference>
<sequence>MDRPYIISIPLVNNLVLPKPLLTFALKCRFIAEASSTTPHGFGAQIRTFDRCRTQPCVKMQLSVPSDRSFFQLPKSSSSFERHVNVSHEISVTSNEG</sequence>
<proteinExistence type="predicted"/>
<organism evidence="1 2">
    <name type="scientific">Ancylostoma ceylanicum</name>
    <dbReference type="NCBI Taxonomy" id="53326"/>
    <lineage>
        <taxon>Eukaryota</taxon>
        <taxon>Metazoa</taxon>
        <taxon>Ecdysozoa</taxon>
        <taxon>Nematoda</taxon>
        <taxon>Chromadorea</taxon>
        <taxon>Rhabditida</taxon>
        <taxon>Rhabditina</taxon>
        <taxon>Rhabditomorpha</taxon>
        <taxon>Strongyloidea</taxon>
        <taxon>Ancylostomatidae</taxon>
        <taxon>Ancylostomatinae</taxon>
        <taxon>Ancylostoma</taxon>
    </lineage>
</organism>
<dbReference type="AlphaFoldDB" id="A0A016T2A7"/>
<dbReference type="EMBL" id="JARK01001479">
    <property type="protein sequence ID" value="EYB97098.1"/>
    <property type="molecule type" value="Genomic_DNA"/>
</dbReference>